<reference evidence="1" key="2">
    <citation type="submission" date="2023-06" db="EMBL/GenBank/DDBJ databases">
        <authorList>
            <consortium name="Lawrence Berkeley National Laboratory"/>
            <person name="Haridas S."/>
            <person name="Hensen N."/>
            <person name="Bonometti L."/>
            <person name="Westerberg I."/>
            <person name="Brannstrom I.O."/>
            <person name="Guillou S."/>
            <person name="Cros-Aarteil S."/>
            <person name="Calhoun S."/>
            <person name="Kuo A."/>
            <person name="Mondo S."/>
            <person name="Pangilinan J."/>
            <person name="Riley R."/>
            <person name="Labutti K."/>
            <person name="Andreopoulos B."/>
            <person name="Lipzen A."/>
            <person name="Chen C."/>
            <person name="Yanf M."/>
            <person name="Daum C."/>
            <person name="Ng V."/>
            <person name="Clum A."/>
            <person name="Steindorff A."/>
            <person name="Ohm R."/>
            <person name="Martin F."/>
            <person name="Silar P."/>
            <person name="Natvig D."/>
            <person name="Lalanne C."/>
            <person name="Gautier V."/>
            <person name="Ament-Velasquez S.L."/>
            <person name="Kruys A."/>
            <person name="Hutchinson M.I."/>
            <person name="Powell A.J."/>
            <person name="Barry K."/>
            <person name="Miller A.N."/>
            <person name="Grigoriev I.V."/>
            <person name="Debuchy R."/>
            <person name="Gladieux P."/>
            <person name="Thoren M.H."/>
            <person name="Johannesson H."/>
        </authorList>
    </citation>
    <scope>NUCLEOTIDE SEQUENCE</scope>
    <source>
        <strain evidence="1">CBS 955.72</strain>
    </source>
</reference>
<gene>
    <name evidence="1" type="ORF">B0T25DRAFT_320902</name>
</gene>
<comment type="caution">
    <text evidence="1">The sequence shown here is derived from an EMBL/GenBank/DDBJ whole genome shotgun (WGS) entry which is preliminary data.</text>
</comment>
<dbReference type="AlphaFoldDB" id="A0AAJ0H9I1"/>
<protein>
    <submittedName>
        <fullName evidence="1">Uncharacterized protein</fullName>
    </submittedName>
</protein>
<dbReference type="Proteomes" id="UP001275084">
    <property type="component" value="Unassembled WGS sequence"/>
</dbReference>
<keyword evidence="2" id="KW-1185">Reference proteome</keyword>
<sequence length="210" mass="23050">MTVRPQLRPAVPHPDRVISSPLRPSPCCKIFTRDCRKQRGDQGAMEFPWTTLSLIGFAWLEGNREPPGRLKKDLATPSPTDMSLPSVFAEPCVIARRPSERASGQVLGLLDSFVDAPFWPHPKGRQNLFKSAIPGSPEPRDHLDTSSAPCVKSDVLCGGDDPELRSKTIPDSSPLHLVQPVTLKATKPPSILARQCRLRYTSLSLARPGC</sequence>
<proteinExistence type="predicted"/>
<reference evidence="1" key="1">
    <citation type="journal article" date="2023" name="Mol. Phylogenet. Evol.">
        <title>Genome-scale phylogeny and comparative genomics of the fungal order Sordariales.</title>
        <authorList>
            <person name="Hensen N."/>
            <person name="Bonometti L."/>
            <person name="Westerberg I."/>
            <person name="Brannstrom I.O."/>
            <person name="Guillou S."/>
            <person name="Cros-Aarteil S."/>
            <person name="Calhoun S."/>
            <person name="Haridas S."/>
            <person name="Kuo A."/>
            <person name="Mondo S."/>
            <person name="Pangilinan J."/>
            <person name="Riley R."/>
            <person name="LaButti K."/>
            <person name="Andreopoulos B."/>
            <person name="Lipzen A."/>
            <person name="Chen C."/>
            <person name="Yan M."/>
            <person name="Daum C."/>
            <person name="Ng V."/>
            <person name="Clum A."/>
            <person name="Steindorff A."/>
            <person name="Ohm R.A."/>
            <person name="Martin F."/>
            <person name="Silar P."/>
            <person name="Natvig D.O."/>
            <person name="Lalanne C."/>
            <person name="Gautier V."/>
            <person name="Ament-Velasquez S.L."/>
            <person name="Kruys A."/>
            <person name="Hutchinson M.I."/>
            <person name="Powell A.J."/>
            <person name="Barry K."/>
            <person name="Miller A.N."/>
            <person name="Grigoriev I.V."/>
            <person name="Debuchy R."/>
            <person name="Gladieux P."/>
            <person name="Hiltunen Thoren M."/>
            <person name="Johannesson H."/>
        </authorList>
    </citation>
    <scope>NUCLEOTIDE SEQUENCE</scope>
    <source>
        <strain evidence="1">CBS 955.72</strain>
    </source>
</reference>
<name>A0AAJ0H9I1_9PEZI</name>
<evidence type="ECO:0000313" key="2">
    <source>
        <dbReference type="Proteomes" id="UP001275084"/>
    </source>
</evidence>
<evidence type="ECO:0000313" key="1">
    <source>
        <dbReference type="EMBL" id="KAK3344215.1"/>
    </source>
</evidence>
<dbReference type="EMBL" id="JAUIQD010000007">
    <property type="protein sequence ID" value="KAK3344215.1"/>
    <property type="molecule type" value="Genomic_DNA"/>
</dbReference>
<accession>A0AAJ0H9I1</accession>
<organism evidence="1 2">
    <name type="scientific">Lasiosphaeria hispida</name>
    <dbReference type="NCBI Taxonomy" id="260671"/>
    <lineage>
        <taxon>Eukaryota</taxon>
        <taxon>Fungi</taxon>
        <taxon>Dikarya</taxon>
        <taxon>Ascomycota</taxon>
        <taxon>Pezizomycotina</taxon>
        <taxon>Sordariomycetes</taxon>
        <taxon>Sordariomycetidae</taxon>
        <taxon>Sordariales</taxon>
        <taxon>Lasiosphaeriaceae</taxon>
        <taxon>Lasiosphaeria</taxon>
    </lineage>
</organism>